<feature type="domain" description="EF-hand" evidence="15">
    <location>
        <begin position="476"/>
        <end position="511"/>
    </location>
</feature>
<feature type="domain" description="EF-hand" evidence="15">
    <location>
        <begin position="440"/>
        <end position="475"/>
    </location>
</feature>
<feature type="transmembrane region" description="Helical" evidence="14">
    <location>
        <begin position="387"/>
        <end position="413"/>
    </location>
</feature>
<dbReference type="InterPro" id="IPR018247">
    <property type="entry name" value="EF_Hand_1_Ca_BS"/>
</dbReference>
<dbReference type="Pfam" id="PF13499">
    <property type="entry name" value="EF-hand_7"/>
    <property type="match status" value="1"/>
</dbReference>
<comment type="subcellular location">
    <subcellularLocation>
        <location evidence="1">Membrane</location>
        <topology evidence="1">Multi-pass membrane protein</topology>
    </subcellularLocation>
</comment>
<dbReference type="EMBL" id="CAJNIZ010002880">
    <property type="protein sequence ID" value="CAE7215936.1"/>
    <property type="molecule type" value="Genomic_DNA"/>
</dbReference>
<dbReference type="Gene3D" id="1.20.120.350">
    <property type="entry name" value="Voltage-gated potassium channels. Chain C"/>
    <property type="match status" value="1"/>
</dbReference>
<dbReference type="InterPro" id="IPR005821">
    <property type="entry name" value="Ion_trans_dom"/>
</dbReference>
<keyword evidence="8" id="KW-0630">Potassium</keyword>
<proteinExistence type="predicted"/>
<evidence type="ECO:0000256" key="13">
    <source>
        <dbReference type="SAM" id="MobiDB-lite"/>
    </source>
</evidence>
<dbReference type="Gene3D" id="1.10.287.70">
    <property type="match status" value="1"/>
</dbReference>
<dbReference type="OrthoDB" id="433309at2759"/>
<evidence type="ECO:0000256" key="11">
    <source>
        <dbReference type="ARBA" id="ARBA00023136"/>
    </source>
</evidence>
<dbReference type="Proteomes" id="UP000649617">
    <property type="component" value="Unassembled WGS sequence"/>
</dbReference>
<evidence type="ECO:0000256" key="6">
    <source>
        <dbReference type="ARBA" id="ARBA00022837"/>
    </source>
</evidence>
<dbReference type="SUPFAM" id="SSF47473">
    <property type="entry name" value="EF-hand"/>
    <property type="match status" value="1"/>
</dbReference>
<evidence type="ECO:0000256" key="5">
    <source>
        <dbReference type="ARBA" id="ARBA00022826"/>
    </source>
</evidence>
<evidence type="ECO:0000256" key="14">
    <source>
        <dbReference type="SAM" id="Phobius"/>
    </source>
</evidence>
<feature type="region of interest" description="Disordered" evidence="13">
    <location>
        <begin position="41"/>
        <end position="69"/>
    </location>
</feature>
<feature type="transmembrane region" description="Helical" evidence="14">
    <location>
        <begin position="333"/>
        <end position="354"/>
    </location>
</feature>
<name>A0A812JXN1_SYMPI</name>
<dbReference type="GO" id="GO:0008076">
    <property type="term" value="C:voltage-gated potassium channel complex"/>
    <property type="evidence" value="ECO:0007669"/>
    <property type="project" value="InterPro"/>
</dbReference>
<dbReference type="Pfam" id="PF00520">
    <property type="entry name" value="Ion_trans"/>
    <property type="match status" value="1"/>
</dbReference>
<sequence>MVRAASDTPRGSDALLGVLQRLDRLSEQVDICLSEIMSLKPSNPTVHTSPNRMAPVHPTLPSSPAPRSSLVSRASMGTLSISSSRSANFQDDNRRVGRSSILSQVTVSTSGISARTATESGRQQHLPYNEFGNAEVVSQRQLARRVGQFRRRARPEARFLEDPADARVSAAKEWLGERRRCDMVWLMLDEPQSSRLAFWIAVLLRFLVAASIAITFLEVSDQEPILHRTTAAVLQTAIDSIFCIEFLCRVMSAPSKRTYLLDCYNWADILSASGICLRSSIGFVLTPSPSPETEIVQALLLYGLPTIRLLKMLRYINSFRLLTDAVGNSLESLPVLVYTMVVIVLASASALHLVESRENLPTLAHSVWLALVTMTTVGYGDFAPKSIAGYVITSILTVVSVLFIAMPVGLVGYEFTICWQNRAKVLLLARTRKRFAQWGLQGRDVQLLFEYADTDRDGALNLLEFCEMLHEMKLGLSNDSIIELFKLFDDDGNGIIDLVEFVEVLFPDRADDDISDATPSVRASAIAPLPAVQELEESE</sequence>
<dbReference type="InterPro" id="IPR002048">
    <property type="entry name" value="EF_hand_dom"/>
</dbReference>
<feature type="compositionally biased region" description="Polar residues" evidence="13">
    <location>
        <begin position="60"/>
        <end position="69"/>
    </location>
</feature>
<dbReference type="InterPro" id="IPR011992">
    <property type="entry name" value="EF-hand-dom_pair"/>
</dbReference>
<dbReference type="Gene3D" id="1.10.238.10">
    <property type="entry name" value="EF-hand"/>
    <property type="match status" value="1"/>
</dbReference>
<keyword evidence="9 14" id="KW-1133">Transmembrane helix</keyword>
<evidence type="ECO:0000313" key="16">
    <source>
        <dbReference type="EMBL" id="CAE7215936.1"/>
    </source>
</evidence>
<keyword evidence="10" id="KW-0406">Ion transport</keyword>
<keyword evidence="17" id="KW-1185">Reference proteome</keyword>
<evidence type="ECO:0000256" key="1">
    <source>
        <dbReference type="ARBA" id="ARBA00004141"/>
    </source>
</evidence>
<keyword evidence="12" id="KW-0407">Ion channel</keyword>
<organism evidence="16 17">
    <name type="scientific">Symbiodinium pilosum</name>
    <name type="common">Dinoflagellate</name>
    <dbReference type="NCBI Taxonomy" id="2952"/>
    <lineage>
        <taxon>Eukaryota</taxon>
        <taxon>Sar</taxon>
        <taxon>Alveolata</taxon>
        <taxon>Dinophyceae</taxon>
        <taxon>Suessiales</taxon>
        <taxon>Symbiodiniaceae</taxon>
        <taxon>Symbiodinium</taxon>
    </lineage>
</organism>
<keyword evidence="3" id="KW-0633">Potassium transport</keyword>
<keyword evidence="11 14" id="KW-0472">Membrane</keyword>
<dbReference type="SUPFAM" id="SSF81324">
    <property type="entry name" value="Voltage-gated potassium channels"/>
    <property type="match status" value="1"/>
</dbReference>
<feature type="compositionally biased region" description="Polar residues" evidence="13">
    <location>
        <begin position="41"/>
        <end position="51"/>
    </location>
</feature>
<evidence type="ECO:0000256" key="4">
    <source>
        <dbReference type="ARBA" id="ARBA00022692"/>
    </source>
</evidence>
<dbReference type="GO" id="GO:0001508">
    <property type="term" value="P:action potential"/>
    <property type="evidence" value="ECO:0007669"/>
    <property type="project" value="TreeGrafter"/>
</dbReference>
<keyword evidence="7" id="KW-0851">Voltage-gated channel</keyword>
<evidence type="ECO:0000256" key="12">
    <source>
        <dbReference type="ARBA" id="ARBA00023303"/>
    </source>
</evidence>
<dbReference type="InterPro" id="IPR027359">
    <property type="entry name" value="Volt_channel_dom_sf"/>
</dbReference>
<protein>
    <submittedName>
        <fullName evidence="16">Kcnd3 protein</fullName>
    </submittedName>
</protein>
<gene>
    <name evidence="16" type="primary">Kcnd3</name>
    <name evidence="16" type="ORF">SPIL2461_LOCUS2603</name>
</gene>
<evidence type="ECO:0000313" key="17">
    <source>
        <dbReference type="Proteomes" id="UP000649617"/>
    </source>
</evidence>
<reference evidence="16" key="1">
    <citation type="submission" date="2021-02" db="EMBL/GenBank/DDBJ databases">
        <authorList>
            <person name="Dougan E. K."/>
            <person name="Rhodes N."/>
            <person name="Thang M."/>
            <person name="Chan C."/>
        </authorList>
    </citation>
    <scope>NUCLEOTIDE SEQUENCE</scope>
</reference>
<accession>A0A812JXN1</accession>
<evidence type="ECO:0000256" key="8">
    <source>
        <dbReference type="ARBA" id="ARBA00022958"/>
    </source>
</evidence>
<keyword evidence="6" id="KW-0106">Calcium</keyword>
<dbReference type="GO" id="GO:0005249">
    <property type="term" value="F:voltage-gated potassium channel activity"/>
    <property type="evidence" value="ECO:0007669"/>
    <property type="project" value="InterPro"/>
</dbReference>
<feature type="transmembrane region" description="Helical" evidence="14">
    <location>
        <begin position="196"/>
        <end position="217"/>
    </location>
</feature>
<dbReference type="PROSITE" id="PS50222">
    <property type="entry name" value="EF_HAND_2"/>
    <property type="match status" value="2"/>
</dbReference>
<dbReference type="InterPro" id="IPR028325">
    <property type="entry name" value="VG_K_chnl"/>
</dbReference>
<evidence type="ECO:0000256" key="9">
    <source>
        <dbReference type="ARBA" id="ARBA00022989"/>
    </source>
</evidence>
<evidence type="ECO:0000256" key="3">
    <source>
        <dbReference type="ARBA" id="ARBA00022538"/>
    </source>
</evidence>
<dbReference type="SMART" id="SM00054">
    <property type="entry name" value="EFh"/>
    <property type="match status" value="2"/>
</dbReference>
<dbReference type="AlphaFoldDB" id="A0A812JXN1"/>
<keyword evidence="2" id="KW-0813">Transport</keyword>
<dbReference type="PANTHER" id="PTHR11537:SF254">
    <property type="entry name" value="POTASSIUM VOLTAGE-GATED CHANNEL PROTEIN SHAB"/>
    <property type="match status" value="1"/>
</dbReference>
<comment type="caution">
    <text evidence="16">The sequence shown here is derived from an EMBL/GenBank/DDBJ whole genome shotgun (WGS) entry which is preliminary data.</text>
</comment>
<evidence type="ECO:0000256" key="7">
    <source>
        <dbReference type="ARBA" id="ARBA00022882"/>
    </source>
</evidence>
<dbReference type="GO" id="GO:0005509">
    <property type="term" value="F:calcium ion binding"/>
    <property type="evidence" value="ECO:0007669"/>
    <property type="project" value="InterPro"/>
</dbReference>
<dbReference type="PRINTS" id="PR00169">
    <property type="entry name" value="KCHANNEL"/>
</dbReference>
<keyword evidence="4 14" id="KW-0812">Transmembrane</keyword>
<dbReference type="PANTHER" id="PTHR11537">
    <property type="entry name" value="VOLTAGE-GATED POTASSIUM CHANNEL"/>
    <property type="match status" value="1"/>
</dbReference>
<evidence type="ECO:0000259" key="15">
    <source>
        <dbReference type="PROSITE" id="PS50222"/>
    </source>
</evidence>
<dbReference type="PROSITE" id="PS00018">
    <property type="entry name" value="EF_HAND_1"/>
    <property type="match status" value="2"/>
</dbReference>
<evidence type="ECO:0000256" key="10">
    <source>
        <dbReference type="ARBA" id="ARBA00023065"/>
    </source>
</evidence>
<feature type="transmembrane region" description="Helical" evidence="14">
    <location>
        <begin position="360"/>
        <end position="380"/>
    </location>
</feature>
<evidence type="ECO:0000256" key="2">
    <source>
        <dbReference type="ARBA" id="ARBA00022448"/>
    </source>
</evidence>
<keyword evidence="5" id="KW-0631">Potassium channel</keyword>